<keyword evidence="14" id="KW-1185">Reference proteome</keyword>
<keyword evidence="10" id="KW-0472">Membrane</keyword>
<dbReference type="PROSITE" id="PS01064">
    <property type="entry name" value="PYRIDOX_OXIDASE"/>
    <property type="match status" value="1"/>
</dbReference>
<keyword evidence="6" id="KW-0288">FMN</keyword>
<feature type="region of interest" description="Disordered" evidence="9">
    <location>
        <begin position="1"/>
        <end position="25"/>
    </location>
</feature>
<evidence type="ECO:0000256" key="9">
    <source>
        <dbReference type="SAM" id="MobiDB-lite"/>
    </source>
</evidence>
<feature type="transmembrane region" description="Helical" evidence="10">
    <location>
        <begin position="124"/>
        <end position="152"/>
    </location>
</feature>
<dbReference type="GO" id="GO:0010181">
    <property type="term" value="F:FMN binding"/>
    <property type="evidence" value="ECO:0007669"/>
    <property type="project" value="InterPro"/>
</dbReference>
<evidence type="ECO:0000256" key="2">
    <source>
        <dbReference type="ARBA" id="ARBA00004738"/>
    </source>
</evidence>
<evidence type="ECO:0000313" key="14">
    <source>
        <dbReference type="Proteomes" id="UP000249619"/>
    </source>
</evidence>
<keyword evidence="7 13" id="KW-0560">Oxidoreductase</keyword>
<feature type="compositionally biased region" description="Polar residues" evidence="9">
    <location>
        <begin position="630"/>
        <end position="639"/>
    </location>
</feature>
<dbReference type="STRING" id="183478.A0A364NDE3"/>
<dbReference type="NCBIfam" id="NF004231">
    <property type="entry name" value="PRK05679.1"/>
    <property type="match status" value="1"/>
</dbReference>
<comment type="pathway">
    <text evidence="2">Cofactor metabolism; pyridoxal 5'-phosphate salvage; pyridoxal 5'-phosphate from pyridoxamine 5'-phosphate: step 1/1.</text>
</comment>
<dbReference type="Pfam" id="PF01243">
    <property type="entry name" value="PNPOx_N"/>
    <property type="match status" value="1"/>
</dbReference>
<name>A0A364NDE3_STELY</name>
<dbReference type="Gene3D" id="2.30.110.10">
    <property type="entry name" value="Electron Transport, Fmn-binding Protein, Chain A"/>
    <property type="match status" value="1"/>
</dbReference>
<keyword evidence="10" id="KW-1133">Transmembrane helix</keyword>
<evidence type="ECO:0000256" key="6">
    <source>
        <dbReference type="ARBA" id="ARBA00022643"/>
    </source>
</evidence>
<feature type="domain" description="Pyridoxine 5'-phosphate oxidase dimerisation C-terminal" evidence="12">
    <location>
        <begin position="830"/>
        <end position="880"/>
    </location>
</feature>
<dbReference type="HAMAP" id="MF_01629">
    <property type="entry name" value="PdxH"/>
    <property type="match status" value="1"/>
</dbReference>
<dbReference type="PANTHER" id="PTHR10851">
    <property type="entry name" value="PYRIDOXINE-5-PHOSPHATE OXIDASE"/>
    <property type="match status" value="1"/>
</dbReference>
<dbReference type="Pfam" id="PF11374">
    <property type="entry name" value="DUF3176"/>
    <property type="match status" value="1"/>
</dbReference>
<dbReference type="InterPro" id="IPR011576">
    <property type="entry name" value="Pyridox_Oxase_N"/>
</dbReference>
<sequence>MSGRDSLSLPRRSPPPTSTWISNTLQTHRLSLNPPVAMRDNEDDSNEPLVSTQTIPLAMPLQSTESGISAPKEWREVSKRPEFRRTIGSWSPEILALTASILSIVAMSVILFRQDNEPIAAWKFAFTLNTVVATLGTISRTTLAFAMSACIGQQKWSWLRKRSDTVRAFERFDEASRGPWGGTRLFFWLRLRHWAALGALVTVGTVAFDPFFQAILSTYGQLDDYTINIAAGIGQSITVNGGHIIKYGSSGVAAVNTSFGLYQYTGESQSRPDFGIVSSIYSGFHNSTPNPVAVECRTGNCTWPTFLSAAVCSSCEDVSSELVFSTANGKVNGSNVPLQTNVHLGVRPYSVFTLPESEIKNWNGNAKVENDEFKHTTGVSMSPLTLMTMRTLFKANRTLRHSDLQTMMMAFVIIKAPEEWFTGKISWELSHPVATECALYFCANAYQAKSENGVLQENVVESWAIQDPAWNKSFESLNPKEREVVASGPDLYSSIVPYGRGDLLLNVPQEQTMDFPAPKINISRTLIKSTIDYLDVFTGSANSLVPWPDMDAPPVADALWSSKNLTQTFENVARSLTNQIRNTSPDRHQGVVQDWVIHERALPTLLYGFDDETQRLLRKREGSGKEKTVKSSVSGNNNMLHSATESAKKIFAPASNSEDPGHATQYNKGALDRSDLLPSPTDQFHKWFQEAQANNVYQPETVTFSTAELPSGKVSARMVYMKELDDRGFVIYSNWDTSRKASDVRSNPHAALTFYWREMERQVRVEGPVERLTSEESQVYYDTRIRGSRIGAWASQQSSIIEEREQLEKRVEEVEKRFEGKDKIPVPEFWGGLRVVPEMVEFWQGRPSRLHDRFAYRKVDGEEDGKGMKEAEWKVERLSP</sequence>
<feature type="coiled-coil region" evidence="8">
    <location>
        <begin position="797"/>
        <end position="824"/>
    </location>
</feature>
<keyword evidence="10" id="KW-0812">Transmembrane</keyword>
<dbReference type="InterPro" id="IPR019740">
    <property type="entry name" value="Pyridox_Oxase_CS"/>
</dbReference>
<feature type="region of interest" description="Disordered" evidence="9">
    <location>
        <begin position="861"/>
        <end position="880"/>
    </location>
</feature>
<dbReference type="PANTHER" id="PTHR10851:SF0">
    <property type="entry name" value="PYRIDOXINE-5'-PHOSPHATE OXIDASE"/>
    <property type="match status" value="1"/>
</dbReference>
<evidence type="ECO:0000256" key="3">
    <source>
        <dbReference type="ARBA" id="ARBA00005037"/>
    </source>
</evidence>
<feature type="compositionally biased region" description="Basic and acidic residues" evidence="9">
    <location>
        <begin position="620"/>
        <end position="629"/>
    </location>
</feature>
<keyword evidence="8" id="KW-0175">Coiled coil</keyword>
<keyword evidence="5" id="KW-0285">Flavoprotein</keyword>
<dbReference type="UniPathway" id="UPA01068">
    <property type="reaction ID" value="UER00304"/>
</dbReference>
<comment type="cofactor">
    <cofactor evidence="1">
        <name>FMN</name>
        <dbReference type="ChEBI" id="CHEBI:58210"/>
    </cofactor>
</comment>
<dbReference type="Pfam" id="PF10590">
    <property type="entry name" value="PNP_phzG_C"/>
    <property type="match status" value="1"/>
</dbReference>
<evidence type="ECO:0000256" key="7">
    <source>
        <dbReference type="ARBA" id="ARBA00023002"/>
    </source>
</evidence>
<dbReference type="InterPro" id="IPR019576">
    <property type="entry name" value="Pyridoxamine_oxidase_dimer_C"/>
</dbReference>
<evidence type="ECO:0000259" key="12">
    <source>
        <dbReference type="Pfam" id="PF10590"/>
    </source>
</evidence>
<dbReference type="InterPro" id="IPR000659">
    <property type="entry name" value="Pyridox_Oxase"/>
</dbReference>
<evidence type="ECO:0000256" key="8">
    <source>
        <dbReference type="SAM" id="Coils"/>
    </source>
</evidence>
<gene>
    <name evidence="13" type="ORF">DDE83_001464</name>
</gene>
<evidence type="ECO:0000259" key="11">
    <source>
        <dbReference type="Pfam" id="PF01243"/>
    </source>
</evidence>
<comment type="pathway">
    <text evidence="3">Cofactor metabolism; pyridoxal 5'-phosphate salvage; pyridoxal 5'-phosphate from pyridoxine 5'-phosphate: step 1/1.</text>
</comment>
<comment type="caution">
    <text evidence="13">The sequence shown here is derived from an EMBL/GenBank/DDBJ whole genome shotgun (WGS) entry which is preliminary data.</text>
</comment>
<organism evidence="13 14">
    <name type="scientific">Stemphylium lycopersici</name>
    <name type="common">Tomato gray leaf spot disease fungus</name>
    <name type="synonym">Thyrospora lycopersici</name>
    <dbReference type="NCBI Taxonomy" id="183478"/>
    <lineage>
        <taxon>Eukaryota</taxon>
        <taxon>Fungi</taxon>
        <taxon>Dikarya</taxon>
        <taxon>Ascomycota</taxon>
        <taxon>Pezizomycotina</taxon>
        <taxon>Dothideomycetes</taxon>
        <taxon>Pleosporomycetidae</taxon>
        <taxon>Pleosporales</taxon>
        <taxon>Pleosporineae</taxon>
        <taxon>Pleosporaceae</taxon>
        <taxon>Stemphylium</taxon>
    </lineage>
</organism>
<evidence type="ECO:0000256" key="10">
    <source>
        <dbReference type="SAM" id="Phobius"/>
    </source>
</evidence>
<dbReference type="SUPFAM" id="SSF50475">
    <property type="entry name" value="FMN-binding split barrel"/>
    <property type="match status" value="1"/>
</dbReference>
<feature type="domain" description="Pyridoxamine 5'-phosphate oxidase N-terminal" evidence="11">
    <location>
        <begin position="691"/>
        <end position="816"/>
    </location>
</feature>
<evidence type="ECO:0000256" key="1">
    <source>
        <dbReference type="ARBA" id="ARBA00001917"/>
    </source>
</evidence>
<dbReference type="GO" id="GO:0008615">
    <property type="term" value="P:pyridoxine biosynthetic process"/>
    <property type="evidence" value="ECO:0007669"/>
    <property type="project" value="InterPro"/>
</dbReference>
<feature type="compositionally biased region" description="Low complexity" evidence="9">
    <location>
        <begin position="1"/>
        <end position="11"/>
    </location>
</feature>
<dbReference type="InterPro" id="IPR021514">
    <property type="entry name" value="DUF3176"/>
</dbReference>
<dbReference type="NCBIfam" id="TIGR00558">
    <property type="entry name" value="pdxH"/>
    <property type="match status" value="1"/>
</dbReference>
<accession>A0A364NDE3</accession>
<dbReference type="Proteomes" id="UP000249619">
    <property type="component" value="Unassembled WGS sequence"/>
</dbReference>
<evidence type="ECO:0000256" key="5">
    <source>
        <dbReference type="ARBA" id="ARBA00022630"/>
    </source>
</evidence>
<dbReference type="EMBL" id="QGDH01000014">
    <property type="protein sequence ID" value="RAR15227.1"/>
    <property type="molecule type" value="Genomic_DNA"/>
</dbReference>
<feature type="transmembrane region" description="Helical" evidence="10">
    <location>
        <begin position="94"/>
        <end position="112"/>
    </location>
</feature>
<evidence type="ECO:0000313" key="13">
    <source>
        <dbReference type="EMBL" id="RAR15227.1"/>
    </source>
</evidence>
<dbReference type="GO" id="GO:0004733">
    <property type="term" value="F:pyridoxamine phosphate oxidase activity"/>
    <property type="evidence" value="ECO:0007669"/>
    <property type="project" value="UniProtKB-EC"/>
</dbReference>
<dbReference type="InterPro" id="IPR012349">
    <property type="entry name" value="Split_barrel_FMN-bd"/>
</dbReference>
<proteinExistence type="inferred from homology"/>
<protein>
    <recommendedName>
        <fullName evidence="4">pyridoxal 5'-phosphate synthase</fullName>
        <ecNumber evidence="4">1.4.3.5</ecNumber>
    </recommendedName>
</protein>
<dbReference type="AlphaFoldDB" id="A0A364NDE3"/>
<evidence type="ECO:0000256" key="4">
    <source>
        <dbReference type="ARBA" id="ARBA00012801"/>
    </source>
</evidence>
<dbReference type="EC" id="1.4.3.5" evidence="4"/>
<reference evidence="14" key="1">
    <citation type="submission" date="2018-05" db="EMBL/GenBank/DDBJ databases">
        <title>Draft genome sequence of Stemphylium lycopersici strain CIDEFI 213.</title>
        <authorList>
            <person name="Medina R."/>
            <person name="Franco M.E.E."/>
            <person name="Lucentini C.G."/>
            <person name="Saparrat M.C.N."/>
            <person name="Balatti P.A."/>
        </authorList>
    </citation>
    <scope>NUCLEOTIDE SEQUENCE [LARGE SCALE GENOMIC DNA]</scope>
    <source>
        <strain evidence="14">CIDEFI 213</strain>
    </source>
</reference>
<feature type="region of interest" description="Disordered" evidence="9">
    <location>
        <begin position="620"/>
        <end position="639"/>
    </location>
</feature>